<gene>
    <name evidence="3" type="ORF">ACFFH7_12570</name>
</gene>
<proteinExistence type="inferred from homology"/>
<evidence type="ECO:0000256" key="2">
    <source>
        <dbReference type="SAM" id="SignalP"/>
    </source>
</evidence>
<evidence type="ECO:0000256" key="1">
    <source>
        <dbReference type="ARBA" id="ARBA00009820"/>
    </source>
</evidence>
<dbReference type="InterPro" id="IPR011042">
    <property type="entry name" value="6-blade_b-propeller_TolB-like"/>
</dbReference>
<dbReference type="Proteomes" id="UP001589810">
    <property type="component" value="Unassembled WGS sequence"/>
</dbReference>
<dbReference type="Gene3D" id="2.120.10.30">
    <property type="entry name" value="TolB, C-terminal domain"/>
    <property type="match status" value="2"/>
</dbReference>
<feature type="chain" id="PRO_5047105886" evidence="2">
    <location>
        <begin position="22"/>
        <end position="431"/>
    </location>
</feature>
<dbReference type="PANTHER" id="PTHR36842">
    <property type="entry name" value="PROTEIN TOLB HOMOLOG"/>
    <property type="match status" value="1"/>
</dbReference>
<dbReference type="Pfam" id="PF07676">
    <property type="entry name" value="PD40"/>
    <property type="match status" value="5"/>
</dbReference>
<comment type="caution">
    <text evidence="3">The sequence shown here is derived from an EMBL/GenBank/DDBJ whole genome shotgun (WGS) entry which is preliminary data.</text>
</comment>
<protein>
    <submittedName>
        <fullName evidence="3">TolB family protein</fullName>
    </submittedName>
</protein>
<dbReference type="EMBL" id="JBHLUD010000003">
    <property type="protein sequence ID" value="MFC0542322.1"/>
    <property type="molecule type" value="Genomic_DNA"/>
</dbReference>
<reference evidence="3 4" key="1">
    <citation type="submission" date="2024-09" db="EMBL/GenBank/DDBJ databases">
        <authorList>
            <person name="Sun Q."/>
            <person name="Mori K."/>
        </authorList>
    </citation>
    <scope>NUCLEOTIDE SEQUENCE [LARGE SCALE GENOMIC DNA]</scope>
    <source>
        <strain evidence="3 4">TBRC 1432</strain>
    </source>
</reference>
<accession>A0ABV6MQF2</accession>
<name>A0ABV6MQF2_9PSEU</name>
<dbReference type="InterPro" id="IPR011659">
    <property type="entry name" value="WD40"/>
</dbReference>
<dbReference type="SUPFAM" id="SSF82171">
    <property type="entry name" value="DPP6 N-terminal domain-like"/>
    <property type="match status" value="1"/>
</dbReference>
<keyword evidence="2" id="KW-0732">Signal</keyword>
<dbReference type="RefSeq" id="WP_273942860.1">
    <property type="nucleotide sequence ID" value="NZ_CP097263.1"/>
</dbReference>
<sequence>MRRILTVLAVIALAPAGVAHADTATTLVSATVDGGPAVGISGAPSISADGRYVAFSSGANNLVPGDTNRATDIFVRDRQTGTITRVSTDSAGVQGNDDSTSPSISGDGRYVVFSSYASNLVAGDTNKVRDIFLHDMTTGATSRVSVTWLGEQANSDSFHPVISADGQHIAYDSFASNLVWEDTNGVHDVFEFDRDGNRVNLVSIDSNGRQGNGISQLPSISGDGRYVAFSSSASNIALFADTNNADDVFVHDRLSGRTDRISVDVNGVQGDRASRYAAISADGRFVAFTSYATNLVPGDTNGRYDMFVWDRQRFTMTRIDVGPNGQQLSGGTTPDIWPSLSADGRYVAYESGASDIVAGDSNAAWDVFRWDRVTGTTSLVSVGSDGVQGDNYSQQPSLSADGRTVAFMSYASNFVPGTSPYSSNVYVRDLG</sequence>
<organism evidence="3 4">
    <name type="scientific">Kutzneria chonburiensis</name>
    <dbReference type="NCBI Taxonomy" id="1483604"/>
    <lineage>
        <taxon>Bacteria</taxon>
        <taxon>Bacillati</taxon>
        <taxon>Actinomycetota</taxon>
        <taxon>Actinomycetes</taxon>
        <taxon>Pseudonocardiales</taxon>
        <taxon>Pseudonocardiaceae</taxon>
        <taxon>Kutzneria</taxon>
    </lineage>
</organism>
<comment type="similarity">
    <text evidence="1">Belongs to the TolB family.</text>
</comment>
<evidence type="ECO:0000313" key="4">
    <source>
        <dbReference type="Proteomes" id="UP001589810"/>
    </source>
</evidence>
<feature type="signal peptide" evidence="2">
    <location>
        <begin position="1"/>
        <end position="21"/>
    </location>
</feature>
<evidence type="ECO:0000313" key="3">
    <source>
        <dbReference type="EMBL" id="MFC0542322.1"/>
    </source>
</evidence>
<keyword evidence="4" id="KW-1185">Reference proteome</keyword>